<accession>A0ABU6TEL9</accession>
<protein>
    <submittedName>
        <fullName evidence="1">Uncharacterized protein</fullName>
    </submittedName>
</protein>
<dbReference type="EMBL" id="JASCZI010090831">
    <property type="protein sequence ID" value="MED6146965.1"/>
    <property type="molecule type" value="Genomic_DNA"/>
</dbReference>
<organism evidence="1 2">
    <name type="scientific">Stylosanthes scabra</name>
    <dbReference type="NCBI Taxonomy" id="79078"/>
    <lineage>
        <taxon>Eukaryota</taxon>
        <taxon>Viridiplantae</taxon>
        <taxon>Streptophyta</taxon>
        <taxon>Embryophyta</taxon>
        <taxon>Tracheophyta</taxon>
        <taxon>Spermatophyta</taxon>
        <taxon>Magnoliopsida</taxon>
        <taxon>eudicotyledons</taxon>
        <taxon>Gunneridae</taxon>
        <taxon>Pentapetalae</taxon>
        <taxon>rosids</taxon>
        <taxon>fabids</taxon>
        <taxon>Fabales</taxon>
        <taxon>Fabaceae</taxon>
        <taxon>Papilionoideae</taxon>
        <taxon>50 kb inversion clade</taxon>
        <taxon>dalbergioids sensu lato</taxon>
        <taxon>Dalbergieae</taxon>
        <taxon>Pterocarpus clade</taxon>
        <taxon>Stylosanthes</taxon>
    </lineage>
</organism>
<keyword evidence="2" id="KW-1185">Reference proteome</keyword>
<name>A0ABU6TEL9_9FABA</name>
<sequence>MEKSIRKAKKNMGVMIDKRKVKKRETGHRMTARDLGSYLGGSCPHRAPARLSLATTQWMVNSVTAVDCATAHPPPCDRTVASGRIKMKAKNGIPNFRARAKPLLKAQFDLFDEGTAETQATIHLRINFSF</sequence>
<evidence type="ECO:0000313" key="2">
    <source>
        <dbReference type="Proteomes" id="UP001341840"/>
    </source>
</evidence>
<reference evidence="1 2" key="1">
    <citation type="journal article" date="2023" name="Plants (Basel)">
        <title>Bridging the Gap: Combining Genomics and Transcriptomics Approaches to Understand Stylosanthes scabra, an Orphan Legume from the Brazilian Caatinga.</title>
        <authorList>
            <person name="Ferreira-Neto J.R.C."/>
            <person name="da Silva M.D."/>
            <person name="Binneck E."/>
            <person name="de Melo N.F."/>
            <person name="da Silva R.H."/>
            <person name="de Melo A.L.T.M."/>
            <person name="Pandolfi V."/>
            <person name="Bustamante F.O."/>
            <person name="Brasileiro-Vidal A.C."/>
            <person name="Benko-Iseppon A.M."/>
        </authorList>
    </citation>
    <scope>NUCLEOTIDE SEQUENCE [LARGE SCALE GENOMIC DNA]</scope>
    <source>
        <tissue evidence="1">Leaves</tissue>
    </source>
</reference>
<gene>
    <name evidence="1" type="ORF">PIB30_039649</name>
</gene>
<comment type="caution">
    <text evidence="1">The sequence shown here is derived from an EMBL/GenBank/DDBJ whole genome shotgun (WGS) entry which is preliminary data.</text>
</comment>
<dbReference type="Proteomes" id="UP001341840">
    <property type="component" value="Unassembled WGS sequence"/>
</dbReference>
<evidence type="ECO:0000313" key="1">
    <source>
        <dbReference type="EMBL" id="MED6146965.1"/>
    </source>
</evidence>
<proteinExistence type="predicted"/>